<proteinExistence type="predicted"/>
<comment type="caution">
    <text evidence="1">The sequence shown here is derived from an EMBL/GenBank/DDBJ whole genome shotgun (WGS) entry which is preliminary data.</text>
</comment>
<accession>A0A7W5BGE1</accession>
<protein>
    <submittedName>
        <fullName evidence="1">Uncharacterized protein</fullName>
    </submittedName>
</protein>
<dbReference type="AlphaFoldDB" id="A0A7W5BGE1"/>
<gene>
    <name evidence="1" type="ORF">FHS03_005512</name>
</gene>
<keyword evidence="2" id="KW-1185">Reference proteome</keyword>
<dbReference type="EMBL" id="JACHXD010000030">
    <property type="protein sequence ID" value="MBB3122411.1"/>
    <property type="molecule type" value="Genomic_DNA"/>
</dbReference>
<reference evidence="1 2" key="1">
    <citation type="submission" date="2020-08" db="EMBL/GenBank/DDBJ databases">
        <title>Genomic Encyclopedia of Type Strains, Phase III (KMG-III): the genomes of soil and plant-associated and newly described type strains.</title>
        <authorList>
            <person name="Whitman W."/>
        </authorList>
    </citation>
    <scope>NUCLEOTIDE SEQUENCE [LARGE SCALE GENOMIC DNA]</scope>
    <source>
        <strain evidence="1 2">CECT 8897</strain>
    </source>
</reference>
<name>A0A7W5BGE1_9BURK</name>
<dbReference type="RefSeq" id="WP_183444066.1">
    <property type="nucleotide sequence ID" value="NZ_JACHXD010000030.1"/>
</dbReference>
<evidence type="ECO:0000313" key="1">
    <source>
        <dbReference type="EMBL" id="MBB3122411.1"/>
    </source>
</evidence>
<evidence type="ECO:0000313" key="2">
    <source>
        <dbReference type="Proteomes" id="UP000541535"/>
    </source>
</evidence>
<dbReference type="Proteomes" id="UP000541535">
    <property type="component" value="Unassembled WGS sequence"/>
</dbReference>
<sequence length="160" mass="18134">MDGKIEPPAGVVKLILQSEQEDTAQLRECLQDKGLRKNAIGKLFIAKAIQLNDDGLSDYFVRPALEPHCSAFYGAHLFRYWFVTTHRKNGKILYKIMLKGGGDGVRVLNTVSKGHRDLELIGHNAVEEYTSTWNFDGKQYQNTRCRKRRFTQDGGEISAC</sequence>
<organism evidence="1 2">
    <name type="scientific">Pseudoduganella violacea</name>
    <dbReference type="NCBI Taxonomy" id="1715466"/>
    <lineage>
        <taxon>Bacteria</taxon>
        <taxon>Pseudomonadati</taxon>
        <taxon>Pseudomonadota</taxon>
        <taxon>Betaproteobacteria</taxon>
        <taxon>Burkholderiales</taxon>
        <taxon>Oxalobacteraceae</taxon>
        <taxon>Telluria group</taxon>
        <taxon>Pseudoduganella</taxon>
    </lineage>
</organism>